<dbReference type="GO" id="GO:0016020">
    <property type="term" value="C:membrane"/>
    <property type="evidence" value="ECO:0007669"/>
    <property type="project" value="GOC"/>
</dbReference>
<organism evidence="10 11">
    <name type="scientific">Homarus americanus</name>
    <name type="common">American lobster</name>
    <dbReference type="NCBI Taxonomy" id="6706"/>
    <lineage>
        <taxon>Eukaryota</taxon>
        <taxon>Metazoa</taxon>
        <taxon>Ecdysozoa</taxon>
        <taxon>Arthropoda</taxon>
        <taxon>Crustacea</taxon>
        <taxon>Multicrustacea</taxon>
        <taxon>Malacostraca</taxon>
        <taxon>Eumalacostraca</taxon>
        <taxon>Eucarida</taxon>
        <taxon>Decapoda</taxon>
        <taxon>Pleocyemata</taxon>
        <taxon>Astacidea</taxon>
        <taxon>Nephropoidea</taxon>
        <taxon>Nephropidae</taxon>
        <taxon>Homarus</taxon>
    </lineage>
</organism>
<comment type="caution">
    <text evidence="10">The sequence shown here is derived from an EMBL/GenBank/DDBJ whole genome shotgun (WGS) entry which is preliminary data.</text>
</comment>
<evidence type="ECO:0000256" key="6">
    <source>
        <dbReference type="SAM" id="MobiDB-lite"/>
    </source>
</evidence>
<sequence>KHVVSAVSLKEGRDRYLCNRPARFAVGCLNRAVNLRVNFIMAAEVKLVLAGLLSALLTCGIYEHVVNIEPNKCEMTYMYQLPQYIPIKLSAEVVERFPYYGVYAYGEGSYSDSLKKGLYTGIPVLFIPGNSGSHKQALDDETDFHFDFFTVDINEELGAFYGPALEKQTEFVSIAVNRILRLYGDAPVTPESLILVGHSMVNTYWTMERPFDLKDVVLVSIGGGRNDVQVPTSHTHTPLADIATTTSDVPSCWVTADHQAIVWCRQLVLAVVRALFDCIDPRTLMLTTNRKLIVDVFDYHLSKRITGKRYKSAFYPTTIEFDKEAEWKELPKRQHTHVAKATPHRTYLMIPINPGHQLYHQATIVATNLDSKIWVMACNANIGKLKTVELDMGTLGAAGHTHIIVHIPTTDEKVQVAIDIHSKNGRQRAIDVPAFFRSFMQTLIVDTTPQKALSYNVTLKGLQDMWQSFKIIVRPRSTCATENVPVAKMYTPWVQKESSLESSGPGISYIAELSIPPLDDNSSASIQFILNPECTYSILIQGSFIGVFRRLVWLYGSQVPTYCMIEKDGYCPSFFSSMLSLTPLAVVPFVKIGSLVLKNLEIIDDMVIMSNNGEDLPVLPILLFLGTLPLTLALGAAAWGLILLSGNAAHSFVVRILGHSLGGTDIVADLAVSGLSRVPMLVFKLYEDYIEKIVLGLIPGVSGDGSTTDRALSRVHFHLTLMMLVFLVTVINIPTLIIWSRLIRNNLQLSEDPTLMVTVAILVTLCFLWQKKLPQAKRKYYKELSYIIHSIAVIALLFGSVHIYRVSYLVVGALALVAFHQIVAPTPEDIQEQDHDSPSRSSQPYMAQVGTEDATASNGSHSETSTPGSDLSHDTVG</sequence>
<feature type="transmembrane region" description="Helical" evidence="7">
    <location>
        <begin position="618"/>
        <end position="644"/>
    </location>
</feature>
<evidence type="ECO:0000256" key="3">
    <source>
        <dbReference type="ARBA" id="ARBA00022801"/>
    </source>
</evidence>
<keyword evidence="5 7" id="KW-0472">Membrane</keyword>
<dbReference type="PANTHER" id="PTHR15495:SF7">
    <property type="entry name" value="GPI INOSITOL-DEACYLASE"/>
    <property type="match status" value="1"/>
</dbReference>
<dbReference type="Proteomes" id="UP000747542">
    <property type="component" value="Unassembled WGS sequence"/>
</dbReference>
<feature type="non-terminal residue" evidence="10">
    <location>
        <position position="1"/>
    </location>
</feature>
<evidence type="ECO:0000313" key="11">
    <source>
        <dbReference type="Proteomes" id="UP000747542"/>
    </source>
</evidence>
<evidence type="ECO:0000256" key="1">
    <source>
        <dbReference type="ARBA" id="ARBA00004308"/>
    </source>
</evidence>
<protein>
    <submittedName>
        <fullName evidence="10">GPI inositol-deacylase-like</fullName>
    </submittedName>
</protein>
<feature type="compositionally biased region" description="Polar residues" evidence="6">
    <location>
        <begin position="854"/>
        <end position="869"/>
    </location>
</feature>
<keyword evidence="2 7" id="KW-0812">Transmembrane</keyword>
<gene>
    <name evidence="10" type="primary">PGAP1-L</name>
    <name evidence="10" type="ORF">Hamer_G003777</name>
</gene>
<keyword evidence="4 7" id="KW-1133">Transmembrane helix</keyword>
<dbReference type="AlphaFoldDB" id="A0A8J5NCT2"/>
<keyword evidence="11" id="KW-1185">Reference proteome</keyword>
<comment type="subcellular location">
    <subcellularLocation>
        <location evidence="1">Endomembrane system</location>
    </subcellularLocation>
</comment>
<dbReference type="InterPro" id="IPR056824">
    <property type="entry name" value="PGAP1_TMD"/>
</dbReference>
<dbReference type="GO" id="GO:0005783">
    <property type="term" value="C:endoplasmic reticulum"/>
    <property type="evidence" value="ECO:0007669"/>
    <property type="project" value="TreeGrafter"/>
</dbReference>
<keyword evidence="3" id="KW-0378">Hydrolase</keyword>
<name>A0A8J5NCT2_HOMAM</name>
<dbReference type="GO" id="GO:0006505">
    <property type="term" value="P:GPI anchor metabolic process"/>
    <property type="evidence" value="ECO:0007669"/>
    <property type="project" value="TreeGrafter"/>
</dbReference>
<dbReference type="Pfam" id="PF25140">
    <property type="entry name" value="PGAP1_TMD"/>
    <property type="match status" value="1"/>
</dbReference>
<dbReference type="Pfam" id="PF07819">
    <property type="entry name" value="PGAP1"/>
    <property type="match status" value="2"/>
</dbReference>
<evidence type="ECO:0000256" key="5">
    <source>
        <dbReference type="ARBA" id="ARBA00023136"/>
    </source>
</evidence>
<reference evidence="10" key="1">
    <citation type="journal article" date="2021" name="Sci. Adv.">
        <title>The American lobster genome reveals insights on longevity, neural, and immune adaptations.</title>
        <authorList>
            <person name="Polinski J.M."/>
            <person name="Zimin A.V."/>
            <person name="Clark K.F."/>
            <person name="Kohn A.B."/>
            <person name="Sadowski N."/>
            <person name="Timp W."/>
            <person name="Ptitsyn A."/>
            <person name="Khanna P."/>
            <person name="Romanova D.Y."/>
            <person name="Williams P."/>
            <person name="Greenwood S.J."/>
            <person name="Moroz L.L."/>
            <person name="Walt D.R."/>
            <person name="Bodnar A.G."/>
        </authorList>
    </citation>
    <scope>NUCLEOTIDE SEQUENCE</scope>
    <source>
        <strain evidence="10">GMGI-L3</strain>
    </source>
</reference>
<feature type="transmembrane region" description="Helical" evidence="7">
    <location>
        <begin position="783"/>
        <end position="800"/>
    </location>
</feature>
<feature type="transmembrane region" description="Helical" evidence="7">
    <location>
        <begin position="719"/>
        <end position="742"/>
    </location>
</feature>
<proteinExistence type="predicted"/>
<evidence type="ECO:0000256" key="7">
    <source>
        <dbReference type="SAM" id="Phobius"/>
    </source>
</evidence>
<dbReference type="GO" id="GO:0006888">
    <property type="term" value="P:endoplasmic reticulum to Golgi vesicle-mediated transport"/>
    <property type="evidence" value="ECO:0007669"/>
    <property type="project" value="TreeGrafter"/>
</dbReference>
<dbReference type="InterPro" id="IPR039529">
    <property type="entry name" value="PGAP1/BST1"/>
</dbReference>
<feature type="domain" description="GPI inositol-deacylase PGAP1-like alpha/beta" evidence="8">
    <location>
        <begin position="120"/>
        <end position="200"/>
    </location>
</feature>
<evidence type="ECO:0000256" key="2">
    <source>
        <dbReference type="ARBA" id="ARBA00022692"/>
    </source>
</evidence>
<dbReference type="PANTHER" id="PTHR15495">
    <property type="entry name" value="NEGATIVE REGULATOR OF VESICLE FORMATION-RELATED"/>
    <property type="match status" value="1"/>
</dbReference>
<evidence type="ECO:0000259" key="8">
    <source>
        <dbReference type="Pfam" id="PF07819"/>
    </source>
</evidence>
<dbReference type="GO" id="GO:0050185">
    <property type="term" value="F:phosphatidylinositol deacylase activity"/>
    <property type="evidence" value="ECO:0007669"/>
    <property type="project" value="TreeGrafter"/>
</dbReference>
<evidence type="ECO:0000313" key="10">
    <source>
        <dbReference type="EMBL" id="KAG7178025.1"/>
    </source>
</evidence>
<dbReference type="EMBL" id="JAHLQT010000697">
    <property type="protein sequence ID" value="KAG7178025.1"/>
    <property type="molecule type" value="Genomic_DNA"/>
</dbReference>
<feature type="domain" description="GPI inositol-deacylase PGAP1-like alpha/beta" evidence="8">
    <location>
        <begin position="201"/>
        <end position="277"/>
    </location>
</feature>
<accession>A0A8J5NCT2</accession>
<evidence type="ECO:0000259" key="9">
    <source>
        <dbReference type="Pfam" id="PF25140"/>
    </source>
</evidence>
<feature type="transmembrane region" description="Helical" evidence="7">
    <location>
        <begin position="754"/>
        <end position="771"/>
    </location>
</feature>
<dbReference type="Pfam" id="PF24660">
    <property type="entry name" value="PGAP1_3rd"/>
    <property type="match status" value="1"/>
</dbReference>
<dbReference type="InterPro" id="IPR012908">
    <property type="entry name" value="PGAP1-ab_dom-like"/>
</dbReference>
<evidence type="ECO:0000256" key="4">
    <source>
        <dbReference type="ARBA" id="ARBA00022989"/>
    </source>
</evidence>
<feature type="region of interest" description="Disordered" evidence="6">
    <location>
        <begin position="829"/>
        <end position="877"/>
    </location>
</feature>
<feature type="domain" description="GPI inositol-deacylase transmembrane" evidence="9">
    <location>
        <begin position="709"/>
        <end position="819"/>
    </location>
</feature>